<sequence>MSMKGANILAESKNKRMIARYDVLHQLRQVRTRVDVTSTYTICRSSSSSPDDHHSHSNRGEQNTEGCLANLP</sequence>
<keyword evidence="3" id="KW-1185">Reference proteome</keyword>
<evidence type="ECO:0000256" key="1">
    <source>
        <dbReference type="SAM" id="MobiDB-lite"/>
    </source>
</evidence>
<dbReference type="Proteomes" id="UP000242180">
    <property type="component" value="Unassembled WGS sequence"/>
</dbReference>
<comment type="caution">
    <text evidence="2">The sequence shown here is derived from an EMBL/GenBank/DDBJ whole genome shotgun (WGS) entry which is preliminary data.</text>
</comment>
<reference evidence="2 3" key="1">
    <citation type="submission" date="2016-07" db="EMBL/GenBank/DDBJ databases">
        <title>Pervasive Adenine N6-methylation of Active Genes in Fungi.</title>
        <authorList>
            <consortium name="DOE Joint Genome Institute"/>
            <person name="Mondo S.J."/>
            <person name="Dannebaum R.O."/>
            <person name="Kuo R.C."/>
            <person name="Labutti K."/>
            <person name="Haridas S."/>
            <person name="Kuo A."/>
            <person name="Salamov A."/>
            <person name="Ahrendt S.R."/>
            <person name="Lipzen A."/>
            <person name="Sullivan W."/>
            <person name="Andreopoulos W.B."/>
            <person name="Clum A."/>
            <person name="Lindquist E."/>
            <person name="Daum C."/>
            <person name="Ramamoorthy G.K."/>
            <person name="Gryganskyi A."/>
            <person name="Culley D."/>
            <person name="Magnuson J.K."/>
            <person name="James T.Y."/>
            <person name="O'Malley M.A."/>
            <person name="Stajich J.E."/>
            <person name="Spatafora J.W."/>
            <person name="Visel A."/>
            <person name="Grigoriev I.V."/>
        </authorList>
    </citation>
    <scope>NUCLEOTIDE SEQUENCE [LARGE SCALE GENOMIC DNA]</scope>
    <source>
        <strain evidence="2 3">NRRL 2496</strain>
    </source>
</reference>
<protein>
    <submittedName>
        <fullName evidence="2">Uncharacterized protein</fullName>
    </submittedName>
</protein>
<evidence type="ECO:0000313" key="3">
    <source>
        <dbReference type="Proteomes" id="UP000242180"/>
    </source>
</evidence>
<proteinExistence type="predicted"/>
<dbReference type="EMBL" id="MCGN01000002">
    <property type="protein sequence ID" value="ORZ00277.1"/>
    <property type="molecule type" value="Genomic_DNA"/>
</dbReference>
<name>A0A1X2HLP6_SYNRA</name>
<dbReference type="AlphaFoldDB" id="A0A1X2HLP6"/>
<feature type="region of interest" description="Disordered" evidence="1">
    <location>
        <begin position="42"/>
        <end position="72"/>
    </location>
</feature>
<organism evidence="2 3">
    <name type="scientific">Syncephalastrum racemosum</name>
    <name type="common">Filamentous fungus</name>
    <dbReference type="NCBI Taxonomy" id="13706"/>
    <lineage>
        <taxon>Eukaryota</taxon>
        <taxon>Fungi</taxon>
        <taxon>Fungi incertae sedis</taxon>
        <taxon>Mucoromycota</taxon>
        <taxon>Mucoromycotina</taxon>
        <taxon>Mucoromycetes</taxon>
        <taxon>Mucorales</taxon>
        <taxon>Syncephalastraceae</taxon>
        <taxon>Syncephalastrum</taxon>
    </lineage>
</organism>
<accession>A0A1X2HLP6</accession>
<gene>
    <name evidence="2" type="ORF">BCR43DRAFT_540198</name>
</gene>
<feature type="compositionally biased region" description="Basic and acidic residues" evidence="1">
    <location>
        <begin position="50"/>
        <end position="59"/>
    </location>
</feature>
<dbReference type="InParanoid" id="A0A1X2HLP6"/>
<evidence type="ECO:0000313" key="2">
    <source>
        <dbReference type="EMBL" id="ORZ00277.1"/>
    </source>
</evidence>